<dbReference type="Gene3D" id="3.30.1310.10">
    <property type="entry name" value="Nucleoid-associated protein YbaB-like domain"/>
    <property type="match status" value="1"/>
</dbReference>
<dbReference type="GO" id="GO:0003677">
    <property type="term" value="F:DNA binding"/>
    <property type="evidence" value="ECO:0007669"/>
    <property type="project" value="UniProtKB-UniRule"/>
</dbReference>
<evidence type="ECO:0000313" key="4">
    <source>
        <dbReference type="EMBL" id="ACY19770.1"/>
    </source>
</evidence>
<dbReference type="GO" id="GO:0005829">
    <property type="term" value="C:cytosol"/>
    <property type="evidence" value="ECO:0007669"/>
    <property type="project" value="TreeGrafter"/>
</dbReference>
<dbReference type="InterPro" id="IPR036894">
    <property type="entry name" value="YbaB-like_sf"/>
</dbReference>
<dbReference type="EMBL" id="CP001802">
    <property type="protein sequence ID" value="ACY19770.1"/>
    <property type="molecule type" value="Genomic_DNA"/>
</dbReference>
<dbReference type="AlphaFoldDB" id="D0LDF0"/>
<accession>D0LDF0</accession>
<evidence type="ECO:0000256" key="3">
    <source>
        <dbReference type="SAM" id="Coils"/>
    </source>
</evidence>
<name>D0LDF0_GORB4</name>
<dbReference type="PANTHER" id="PTHR33449:SF1">
    <property type="entry name" value="NUCLEOID-ASSOCIATED PROTEIN YBAB"/>
    <property type="match status" value="1"/>
</dbReference>
<dbReference type="HOGENOM" id="CLU_140930_4_0_11"/>
<comment type="subunit">
    <text evidence="2">Homodimer.</text>
</comment>
<evidence type="ECO:0000256" key="2">
    <source>
        <dbReference type="HAMAP-Rule" id="MF_00274"/>
    </source>
</evidence>
<dbReference type="Proteomes" id="UP000001219">
    <property type="component" value="Chromosome"/>
</dbReference>
<evidence type="ECO:0000256" key="1">
    <source>
        <dbReference type="ARBA" id="ARBA00023125"/>
    </source>
</evidence>
<proteinExistence type="inferred from homology"/>
<keyword evidence="5" id="KW-1185">Reference proteome</keyword>
<dbReference type="PIRSF" id="PIRSF004555">
    <property type="entry name" value="UCP004555"/>
    <property type="match status" value="1"/>
</dbReference>
<dbReference type="Pfam" id="PF02575">
    <property type="entry name" value="YbaB_DNA_bd"/>
    <property type="match status" value="1"/>
</dbReference>
<reference evidence="4 5" key="2">
    <citation type="journal article" date="2010" name="Stand. Genomic Sci.">
        <title>Complete genome sequence of Gordonia bronchialis type strain (3410).</title>
        <authorList>
            <person name="Ivanova N."/>
            <person name="Sikorski J."/>
            <person name="Jando M."/>
            <person name="Lapidus A."/>
            <person name="Nolan M."/>
            <person name="Lucas S."/>
            <person name="Del Rio T.G."/>
            <person name="Tice H."/>
            <person name="Copeland A."/>
            <person name="Cheng J.F."/>
            <person name="Chen F."/>
            <person name="Bruce D."/>
            <person name="Goodwin L."/>
            <person name="Pitluck S."/>
            <person name="Mavromatis K."/>
            <person name="Ovchinnikova G."/>
            <person name="Pati A."/>
            <person name="Chen A."/>
            <person name="Palaniappan K."/>
            <person name="Land M."/>
            <person name="Hauser L."/>
            <person name="Chang Y.J."/>
            <person name="Jeffries C.D."/>
            <person name="Chain P."/>
            <person name="Saunders E."/>
            <person name="Han C."/>
            <person name="Detter J.C."/>
            <person name="Brettin T."/>
            <person name="Rohde M."/>
            <person name="Goker M."/>
            <person name="Bristow J."/>
            <person name="Eisen J.A."/>
            <person name="Markowitz V."/>
            <person name="Hugenholtz P."/>
            <person name="Klenk H.P."/>
            <person name="Kyrpides N.C."/>
        </authorList>
    </citation>
    <scope>NUCLEOTIDE SEQUENCE [LARGE SCALE GENOMIC DNA]</scope>
    <source>
        <strain evidence="5">ATCC 25592 / DSM 43247 / BCRC 13721 / JCM 3198 / KCTC 3076 / NBRC 16047 / NCTC 10667</strain>
    </source>
</reference>
<dbReference type="NCBIfam" id="TIGR00103">
    <property type="entry name" value="DNA_YbaB_EbfC"/>
    <property type="match status" value="1"/>
</dbReference>
<reference evidence="5" key="1">
    <citation type="submission" date="2009-10" db="EMBL/GenBank/DDBJ databases">
        <title>The complete chromosome of Gordonia bronchialis DSM 43247.</title>
        <authorList>
            <consortium name="US DOE Joint Genome Institute (JGI-PGF)"/>
            <person name="Lucas S."/>
            <person name="Copeland A."/>
            <person name="Lapidus A."/>
            <person name="Glavina del Rio T."/>
            <person name="Dalin E."/>
            <person name="Tice H."/>
            <person name="Bruce D."/>
            <person name="Goodwin L."/>
            <person name="Pitluck S."/>
            <person name="Kyrpides N."/>
            <person name="Mavromatis K."/>
            <person name="Ivanova N."/>
            <person name="Ovchinnikova G."/>
            <person name="Saunders E."/>
            <person name="Brettin T."/>
            <person name="Detter J.C."/>
            <person name="Han C."/>
            <person name="Larimer F."/>
            <person name="Land M."/>
            <person name="Hauser L."/>
            <person name="Markowitz V."/>
            <person name="Cheng J.-F."/>
            <person name="Hugenholtz P."/>
            <person name="Woyke T."/>
            <person name="Wu D."/>
            <person name="Jando M."/>
            <person name="Schneider S."/>
            <person name="Goeker M."/>
            <person name="Klenk H.-P."/>
            <person name="Eisen J.A."/>
        </authorList>
    </citation>
    <scope>NUCLEOTIDE SEQUENCE [LARGE SCALE GENOMIC DNA]</scope>
    <source>
        <strain evidence="5">ATCC 25592 / DSM 43247 / BCRC 13721 / JCM 3198 / KCTC 3076 / NBRC 16047 / NCTC 10667</strain>
    </source>
</reference>
<dbReference type="SUPFAM" id="SSF82607">
    <property type="entry name" value="YbaB-like"/>
    <property type="match status" value="1"/>
</dbReference>
<dbReference type="PANTHER" id="PTHR33449">
    <property type="entry name" value="NUCLEOID-ASSOCIATED PROTEIN YBAB"/>
    <property type="match status" value="1"/>
</dbReference>
<gene>
    <name evidence="4" type="ordered locus">Gbro_0436</name>
</gene>
<comment type="subcellular location">
    <subcellularLocation>
        <location evidence="2">Cytoplasm</location>
        <location evidence="2">Nucleoid</location>
    </subcellularLocation>
</comment>
<dbReference type="RefSeq" id="WP_012832359.1">
    <property type="nucleotide sequence ID" value="NC_013441.1"/>
</dbReference>
<dbReference type="GO" id="GO:0043590">
    <property type="term" value="C:bacterial nucleoid"/>
    <property type="evidence" value="ECO:0007669"/>
    <property type="project" value="UniProtKB-UniRule"/>
</dbReference>
<feature type="coiled-coil region" evidence="3">
    <location>
        <begin position="22"/>
        <end position="49"/>
    </location>
</feature>
<dbReference type="eggNOG" id="COG0718">
    <property type="taxonomic scope" value="Bacteria"/>
</dbReference>
<organism evidence="4 5">
    <name type="scientific">Gordonia bronchialis (strain ATCC 25592 / DSM 43247 / BCRC 13721 / JCM 3198 / KCTC 3076 / NBRC 16047 / NCTC 10667)</name>
    <name type="common">Rhodococcus bronchialis</name>
    <dbReference type="NCBI Taxonomy" id="526226"/>
    <lineage>
        <taxon>Bacteria</taxon>
        <taxon>Bacillati</taxon>
        <taxon>Actinomycetota</taxon>
        <taxon>Actinomycetes</taxon>
        <taxon>Mycobacteriales</taxon>
        <taxon>Gordoniaceae</taxon>
        <taxon>Gordonia</taxon>
    </lineage>
</organism>
<keyword evidence="1 2" id="KW-0238">DNA-binding</keyword>
<evidence type="ECO:0000313" key="5">
    <source>
        <dbReference type="Proteomes" id="UP000001219"/>
    </source>
</evidence>
<keyword evidence="3" id="KW-0175">Coiled coil</keyword>
<protein>
    <recommendedName>
        <fullName evidence="2">Nucleoid-associated protein Gbro_0436</fullName>
    </recommendedName>
</protein>
<comment type="function">
    <text evidence="2">Binds to DNA and alters its conformation. May be involved in regulation of gene expression, nucleoid organization and DNA protection.</text>
</comment>
<dbReference type="STRING" id="526226.Gbro_0436"/>
<keyword evidence="2" id="KW-0963">Cytoplasm</keyword>
<dbReference type="KEGG" id="gbr:Gbro_0436"/>
<comment type="similarity">
    <text evidence="2">Belongs to the YbaB/EbfC family.</text>
</comment>
<sequence length="122" mass="11970">MTQPFDPSALFGGGGAGGENPMAGLLAQAQQMQAQLVNAQNEIAAAEVTGTAGNGLVTVTGNGTGEITAVTIDPKVVDPDDVETLQDLLLGALADLSSKREALASEKMGPLAGGLGGLPGLG</sequence>
<dbReference type="HAMAP" id="MF_00274">
    <property type="entry name" value="DNA_YbaB_EbfC"/>
    <property type="match status" value="1"/>
</dbReference>
<dbReference type="InterPro" id="IPR004401">
    <property type="entry name" value="YbaB/EbfC"/>
</dbReference>